<evidence type="ECO:0000256" key="3">
    <source>
        <dbReference type="ARBA" id="ARBA00022475"/>
    </source>
</evidence>
<comment type="caution">
    <text evidence="11">The sequence shown here is derived from an EMBL/GenBank/DDBJ whole genome shotgun (WGS) entry which is preliminary data.</text>
</comment>
<evidence type="ECO:0000256" key="8">
    <source>
        <dbReference type="ARBA" id="ARBA00039168"/>
    </source>
</evidence>
<evidence type="ECO:0000256" key="5">
    <source>
        <dbReference type="ARBA" id="ARBA00022989"/>
    </source>
</evidence>
<gene>
    <name evidence="11" type="ORF">E4656_03375</name>
</gene>
<keyword evidence="6 10" id="KW-0472">Membrane</keyword>
<feature type="transmembrane region" description="Helical" evidence="10">
    <location>
        <begin position="29"/>
        <end position="48"/>
    </location>
</feature>
<accession>A0A4Z0WD24</accession>
<dbReference type="InterPro" id="IPR037185">
    <property type="entry name" value="EmrE-like"/>
</dbReference>
<sequence length="75" mass="7750">MQARAEREPGPSCWRLVCALRKLPVGTAYAVWVGIGAVGVAAVGMIFFRERVSAGRLISLGLIVAGVGGLKLIGG</sequence>
<dbReference type="InterPro" id="IPR000390">
    <property type="entry name" value="Small_drug/metabolite_transptr"/>
</dbReference>
<reference evidence="11 12" key="1">
    <citation type="submission" date="2019-04" db="EMBL/GenBank/DDBJ databases">
        <title>Natronospirillum operosus gen. nov., sp. nov., a haloalkaliphilic satellite isolated from decaying biomass of laboratory culture of cyanobacterium Geitlerinema sp. and proposal of Natronospirillaceae fam. nov. and Saccharospirillaceae fam. nov.</title>
        <authorList>
            <person name="Kevbrin V."/>
            <person name="Boltyanskaya Y."/>
            <person name="Koziaeva V."/>
            <person name="Grouzdev D.S."/>
            <person name="Park M."/>
            <person name="Cho J."/>
        </authorList>
    </citation>
    <scope>NUCLEOTIDE SEQUENCE [LARGE SCALE GENOMIC DNA]</scope>
    <source>
        <strain evidence="11 12">G-116</strain>
    </source>
</reference>
<keyword evidence="5 10" id="KW-1133">Transmembrane helix</keyword>
<dbReference type="Gene3D" id="1.10.3730.20">
    <property type="match status" value="1"/>
</dbReference>
<evidence type="ECO:0000256" key="6">
    <source>
        <dbReference type="ARBA" id="ARBA00023136"/>
    </source>
</evidence>
<dbReference type="Proteomes" id="UP000297475">
    <property type="component" value="Unassembled WGS sequence"/>
</dbReference>
<comment type="subcellular location">
    <subcellularLocation>
        <location evidence="1 9">Cell membrane</location>
        <topology evidence="1 9">Multi-pass membrane protein</topology>
    </subcellularLocation>
</comment>
<keyword evidence="12" id="KW-1185">Reference proteome</keyword>
<evidence type="ECO:0000313" key="12">
    <source>
        <dbReference type="Proteomes" id="UP000297475"/>
    </source>
</evidence>
<protein>
    <recommendedName>
        <fullName evidence="8">Guanidinium exporter</fullName>
    </recommendedName>
</protein>
<organism evidence="11 12">
    <name type="scientific">Natronospirillum operosum</name>
    <dbReference type="NCBI Taxonomy" id="2759953"/>
    <lineage>
        <taxon>Bacteria</taxon>
        <taxon>Pseudomonadati</taxon>
        <taxon>Pseudomonadota</taxon>
        <taxon>Gammaproteobacteria</taxon>
        <taxon>Oceanospirillales</taxon>
        <taxon>Natronospirillaceae</taxon>
        <taxon>Natronospirillum</taxon>
    </lineage>
</organism>
<keyword evidence="2" id="KW-0813">Transport</keyword>
<evidence type="ECO:0000256" key="10">
    <source>
        <dbReference type="SAM" id="Phobius"/>
    </source>
</evidence>
<keyword evidence="4 9" id="KW-0812">Transmembrane</keyword>
<dbReference type="OrthoDB" id="9808638at2"/>
<dbReference type="GO" id="GO:0005886">
    <property type="term" value="C:plasma membrane"/>
    <property type="evidence" value="ECO:0007669"/>
    <property type="project" value="UniProtKB-SubCell"/>
</dbReference>
<dbReference type="EMBL" id="SRMF01000001">
    <property type="protein sequence ID" value="TGG96062.1"/>
    <property type="molecule type" value="Genomic_DNA"/>
</dbReference>
<keyword evidence="3" id="KW-1003">Cell membrane</keyword>
<dbReference type="SUPFAM" id="SSF103481">
    <property type="entry name" value="Multidrug resistance efflux transporter EmrE"/>
    <property type="match status" value="1"/>
</dbReference>
<dbReference type="PANTHER" id="PTHR30561:SF0">
    <property type="entry name" value="GUANIDINIUM EXPORTER"/>
    <property type="match status" value="1"/>
</dbReference>
<feature type="transmembrane region" description="Helical" evidence="10">
    <location>
        <begin position="55"/>
        <end position="74"/>
    </location>
</feature>
<comment type="similarity">
    <text evidence="7">Belongs to the drug/metabolite transporter (DMT) superfamily. Small multidrug resistance (SMR) (TC 2.A.7.1) family. Gdx/SugE subfamily.</text>
</comment>
<evidence type="ECO:0000256" key="1">
    <source>
        <dbReference type="ARBA" id="ARBA00004651"/>
    </source>
</evidence>
<dbReference type="GO" id="GO:0022857">
    <property type="term" value="F:transmembrane transporter activity"/>
    <property type="evidence" value="ECO:0007669"/>
    <property type="project" value="InterPro"/>
</dbReference>
<evidence type="ECO:0000256" key="4">
    <source>
        <dbReference type="ARBA" id="ARBA00022692"/>
    </source>
</evidence>
<dbReference type="AlphaFoldDB" id="A0A4Z0WD24"/>
<dbReference type="Pfam" id="PF00893">
    <property type="entry name" value="Multi_Drug_Res"/>
    <property type="match status" value="1"/>
</dbReference>
<evidence type="ECO:0000256" key="2">
    <source>
        <dbReference type="ARBA" id="ARBA00022448"/>
    </source>
</evidence>
<evidence type="ECO:0000256" key="9">
    <source>
        <dbReference type="RuleBase" id="RU003942"/>
    </source>
</evidence>
<dbReference type="InterPro" id="IPR045324">
    <property type="entry name" value="Small_multidrug_res"/>
</dbReference>
<name>A0A4Z0WD24_9GAMM</name>
<evidence type="ECO:0000256" key="7">
    <source>
        <dbReference type="ARBA" id="ARBA00038151"/>
    </source>
</evidence>
<dbReference type="RefSeq" id="WP_135482236.1">
    <property type="nucleotide sequence ID" value="NZ_SRMF01000001.1"/>
</dbReference>
<proteinExistence type="inferred from homology"/>
<evidence type="ECO:0000313" key="11">
    <source>
        <dbReference type="EMBL" id="TGG96062.1"/>
    </source>
</evidence>
<dbReference type="PANTHER" id="PTHR30561">
    <property type="entry name" value="SMR FAMILY PROTON-DEPENDENT DRUG EFFLUX TRANSPORTER SUGE"/>
    <property type="match status" value="1"/>
</dbReference>